<evidence type="ECO:0000313" key="1">
    <source>
        <dbReference type="EMBL" id="ROR76083.1"/>
    </source>
</evidence>
<gene>
    <name evidence="1" type="ORF">EDD42_4036</name>
</gene>
<dbReference type="AlphaFoldDB" id="A0A3N2BLD0"/>
<dbReference type="EMBL" id="RKHL01000002">
    <property type="protein sequence ID" value="ROR76083.1"/>
    <property type="molecule type" value="Genomic_DNA"/>
</dbReference>
<dbReference type="Proteomes" id="UP000266915">
    <property type="component" value="Unassembled WGS sequence"/>
</dbReference>
<sequence length="154" mass="16471">MTTTPPAATPRDGDWLAALWYRDWTGRDAAETDAAAARLEGAGLAPIDVQEVLRDLGTGRSASSYEALDDEGQALIAIELDTMAALLREIAAEFRSDAIRRMAEERPIAVIATRLGLTRQAASRSANADPRGLTTFVSRAIADARKSFNNGGIL</sequence>
<protein>
    <submittedName>
        <fullName evidence="1">Uncharacterized protein</fullName>
    </submittedName>
</protein>
<organism evidence="1 2">
    <name type="scientific">Plantibacter flavus</name>
    <dbReference type="NCBI Taxonomy" id="150123"/>
    <lineage>
        <taxon>Bacteria</taxon>
        <taxon>Bacillati</taxon>
        <taxon>Actinomycetota</taxon>
        <taxon>Actinomycetes</taxon>
        <taxon>Micrococcales</taxon>
        <taxon>Microbacteriaceae</taxon>
        <taxon>Plantibacter</taxon>
    </lineage>
</organism>
<accession>A0A3N2BLD0</accession>
<dbReference type="RefSeq" id="WP_085514137.1">
    <property type="nucleotide sequence ID" value="NZ_FXAP01000007.1"/>
</dbReference>
<name>A0A3N2BLD0_9MICO</name>
<keyword evidence="2" id="KW-1185">Reference proteome</keyword>
<reference evidence="1 2" key="1">
    <citation type="submission" date="2018-11" db="EMBL/GenBank/DDBJ databases">
        <title>Sequencing the genomes of 1000 actinobacteria strains.</title>
        <authorList>
            <person name="Klenk H.-P."/>
        </authorList>
    </citation>
    <scope>NUCLEOTIDE SEQUENCE [LARGE SCALE GENOMIC DNA]</scope>
    <source>
        <strain evidence="1 2">DSM 14012</strain>
    </source>
</reference>
<proteinExistence type="predicted"/>
<evidence type="ECO:0000313" key="2">
    <source>
        <dbReference type="Proteomes" id="UP000266915"/>
    </source>
</evidence>
<comment type="caution">
    <text evidence="1">The sequence shown here is derived from an EMBL/GenBank/DDBJ whole genome shotgun (WGS) entry which is preliminary data.</text>
</comment>